<evidence type="ECO:0000259" key="2">
    <source>
        <dbReference type="Pfam" id="PF25794"/>
    </source>
</evidence>
<comment type="caution">
    <text evidence="3">The sequence shown here is derived from an EMBL/GenBank/DDBJ whole genome shotgun (WGS) entry which is preliminary data.</text>
</comment>
<feature type="compositionally biased region" description="Polar residues" evidence="1">
    <location>
        <begin position="300"/>
        <end position="310"/>
    </location>
</feature>
<dbReference type="OrthoDB" id="10031156at2759"/>
<dbReference type="STRING" id="857340.A0A086TBC0"/>
<name>A0A086TBC0_HAPC1</name>
<feature type="compositionally biased region" description="Basic and acidic residues" evidence="1">
    <location>
        <begin position="1462"/>
        <end position="1471"/>
    </location>
</feature>
<evidence type="ECO:0000313" key="4">
    <source>
        <dbReference type="Proteomes" id="UP000029964"/>
    </source>
</evidence>
<evidence type="ECO:0000256" key="1">
    <source>
        <dbReference type="SAM" id="MobiDB-lite"/>
    </source>
</evidence>
<feature type="region of interest" description="Disordered" evidence="1">
    <location>
        <begin position="300"/>
        <end position="324"/>
    </location>
</feature>
<dbReference type="HOGENOM" id="CLU_001744_1_0_1"/>
<feature type="region of interest" description="Disordered" evidence="1">
    <location>
        <begin position="1418"/>
        <end position="1471"/>
    </location>
</feature>
<gene>
    <name evidence="3" type="ORF">ACRE_025530</name>
</gene>
<feature type="domain" description="Sacsin/Nov" evidence="2">
    <location>
        <begin position="27"/>
        <end position="151"/>
    </location>
</feature>
<dbReference type="Gene3D" id="3.30.565.10">
    <property type="entry name" value="Histidine kinase-like ATPase, C-terminal domain"/>
    <property type="match status" value="1"/>
</dbReference>
<feature type="region of interest" description="Disordered" evidence="1">
    <location>
        <begin position="1483"/>
        <end position="1532"/>
    </location>
</feature>
<dbReference type="PANTHER" id="PTHR47839">
    <property type="entry name" value="DOMAIN PROTEIN, PUTATIVE (AFU_ORTHOLOGUE AFUA_6G04830)-RELATED"/>
    <property type="match status" value="1"/>
</dbReference>
<dbReference type="EMBL" id="JPKY01000017">
    <property type="protein sequence ID" value="KFH46652.1"/>
    <property type="molecule type" value="Genomic_DNA"/>
</dbReference>
<dbReference type="Proteomes" id="UP000029964">
    <property type="component" value="Unassembled WGS sequence"/>
</dbReference>
<accession>A0A086TBC0</accession>
<proteinExistence type="predicted"/>
<feature type="compositionally biased region" description="Low complexity" evidence="1">
    <location>
        <begin position="1509"/>
        <end position="1522"/>
    </location>
</feature>
<protein>
    <recommendedName>
        <fullName evidence="2">Sacsin/Nov domain-containing protein</fullName>
    </recommendedName>
</protein>
<keyword evidence="4" id="KW-1185">Reference proteome</keyword>
<dbReference type="InterPro" id="IPR058210">
    <property type="entry name" value="SACS/Nov_dom"/>
</dbReference>
<sequence>MDYSRMRAAALRDGEDEEAVTVDTRALIDKVLARYSGEWTTLRELIQNAADAQATTVTVKWETLPSTQVPMPNTADRSELLKHTISNHTLRRLVVQNDGQPFTKTDWGRLKRIAEGNPDETKIGAFGVGFYSVFADCEEPFVSSGSEAMAFYWKGNALFTKKSQIPQDQASRHTTFVLDNRNTTTPIPNLLSIAQFLATSLTFVALQNIEFWIDDYQILSLQKKTSPSVALPLPRDLETRTKDGLMKVVDVARTSTQIDATFINAVGWKPQASASRPRSSDGSGSTETSSLRSFFAKFTSSTNPSSLKSKAQNEERTAQAALSEDLTKKTTSTIFLGSTTANIQTSVAASFASELERATKKPPPKTTKISILTSSYDEAQASAASTAGEAVSKATDVFASVLPSKKPGGRIFIGFPTMQTTGAGLHISAPSTIPTVEREAIDLNARWVRTWNVELLRASGIVSRLAFANEMDELNGRIRRQAVDKQGKLTGELVRKFIPEAEHILTTYFFRDSTPNSQVGQAIEEAFWTCFKRASIEVYSTQGVLLTSQVRLESAELSKFVDSIPVLPKELNGDPFVRKLIDFGLISHITITDIIKELGLKSLDKDQLLHFISWAGKKSLSGELDPQSRNALLQVAVGSVGEDKDQGEIIALGVIENYLVPSQIPANLPIPPSTIPLAFTVNSQAAELKALGWEPLEHVPWLTFLLKTESSRTEEQRLTRSPKFATQVLTVLSRSWDNMNSTSRQTVANLLRDQTVMPTKLGMRRPGDSFFPSVKLFDDLPVIEGCEKLKEKFLVAIGVRKTVDLDTIFTRLLNPSEGSQQKWSHMELIKYLASVQNDIPGADMEKLRNSRICPAEAGPKGMESTKASDRLYKVSELFEPKDSLRALKLPIIQWPGPPGSFRPSSPEARFLIVLGLRVHPTVPELVTMMASKDESMRTLAMTYFIGNYHVNRYEAFNLSDSRKAFVPLQGSTKLVMPSSCFTNERASVLGFQILRRDLRDHASKFGVARDPPMTECVSVLLANPPQTHEAAVPVFSYFATRIQEIAGGSLNKLRDAPIVPVTRSSTSERNSGPNAAPVSLISPSRAYLGSSLTYGDIFDFVDFGQDANAFLFTCGAKSEPTKLEVAQMACSEPARLLSVLQSPEKYIDLLKSLAESSATLQRDKDLWRRMKSASFLLAYKELASPNKDNLIDLDEDEAPVRQYQLAAASRVVVVDDIIAYRLFKEHLVCAPEEDALEMFYMSLGAKKLSDIVEEDVRIGPHSDKHNRAEALRRHVLERSKIFLYEYASYRRDTIKHDTKWLEKNLRVEMVSSVALRRTLKGQRQSHAEKRSAASSRASGSWVLYVANEGKPDMYQVGQALCQMLLDRPNQQAYLFFEPFLTLDLYALRARGYNVDRILRAKAAEARIAEEERRKALEEEQRQIHEREKAWAQQGQSPNQGSAVTRTPEKSSLMPGAWDSPEESNRDSTDYAKRGKNLFSNFTRRFGLDSHGDNNSQRQLEQSGGSSTAGGNNNNNNGNGNNGKRPQSDGGRVTSPAVIQQNLLNAVNATRPHGSSRLFTNPEVNKVKEQATYCDSRPATNIQVAAHASNGMKVYLSKDVSTEPSQFLATHSGAINTFAFILAEIAQIYTLSRETLHIFYDETGGTIAFNTGGSLFCNFRYFLQLHANPLKGPRPGAAMAEAAVWWWVVLAHELAHNLVSVHNSEHGYYT</sequence>
<organism evidence="3 4">
    <name type="scientific">Hapsidospora chrysogenum (strain ATCC 11550 / CBS 779.69 / DSM 880 / IAM 14645 / JCM 23072 / IMI 49137)</name>
    <name type="common">Acremonium chrysogenum</name>
    <dbReference type="NCBI Taxonomy" id="857340"/>
    <lineage>
        <taxon>Eukaryota</taxon>
        <taxon>Fungi</taxon>
        <taxon>Dikarya</taxon>
        <taxon>Ascomycota</taxon>
        <taxon>Pezizomycotina</taxon>
        <taxon>Sordariomycetes</taxon>
        <taxon>Hypocreomycetidae</taxon>
        <taxon>Hypocreales</taxon>
        <taxon>Bionectriaceae</taxon>
        <taxon>Hapsidospora</taxon>
    </lineage>
</organism>
<dbReference type="SUPFAM" id="SSF55874">
    <property type="entry name" value="ATPase domain of HSP90 chaperone/DNA topoisomerase II/histidine kinase"/>
    <property type="match status" value="1"/>
</dbReference>
<dbReference type="NCBIfam" id="NF047352">
    <property type="entry name" value="P_loop_sacsin"/>
    <property type="match status" value="1"/>
</dbReference>
<dbReference type="Pfam" id="PF25794">
    <property type="entry name" value="SACS"/>
    <property type="match status" value="1"/>
</dbReference>
<feature type="compositionally biased region" description="Basic and acidic residues" evidence="1">
    <location>
        <begin position="1418"/>
        <end position="1429"/>
    </location>
</feature>
<dbReference type="InterPro" id="IPR036890">
    <property type="entry name" value="HATPase_C_sf"/>
</dbReference>
<feature type="compositionally biased region" description="Polar residues" evidence="1">
    <location>
        <begin position="1432"/>
        <end position="1444"/>
    </location>
</feature>
<feature type="compositionally biased region" description="Polar residues" evidence="1">
    <location>
        <begin position="1492"/>
        <end position="1505"/>
    </location>
</feature>
<dbReference type="InterPro" id="IPR022155">
    <property type="entry name" value="DUF3684"/>
</dbReference>
<reference evidence="4" key="1">
    <citation type="journal article" date="2014" name="Genome Announc.">
        <title>Genome sequence and annotation of Acremonium chrysogenum, producer of the beta-lactam antibiotic cephalosporin C.</title>
        <authorList>
            <person name="Terfehr D."/>
            <person name="Dahlmann T.A."/>
            <person name="Specht T."/>
            <person name="Zadra I."/>
            <person name="Kuernsteiner H."/>
            <person name="Kueck U."/>
        </authorList>
    </citation>
    <scope>NUCLEOTIDE SEQUENCE [LARGE SCALE GENOMIC DNA]</scope>
    <source>
        <strain evidence="4">ATCC 11550 / CBS 779.69 / DSM 880 / IAM 14645 / JCM 23072 / IMI 49137</strain>
    </source>
</reference>
<evidence type="ECO:0000313" key="3">
    <source>
        <dbReference type="EMBL" id="KFH46652.1"/>
    </source>
</evidence>
<dbReference type="PANTHER" id="PTHR47839:SF1">
    <property type="entry name" value="DOMAIN PROTEIN, PUTATIVE (AFU_ORTHOLOGUE AFUA_6G04830)-RELATED"/>
    <property type="match status" value="1"/>
</dbReference>
<dbReference type="Pfam" id="PF12449">
    <property type="entry name" value="DUF3684"/>
    <property type="match status" value="1"/>
</dbReference>